<sequence>MTAEIHLGLDVGGTASRWTACAPDGTVLRTGSGSGASGHVFNPAEKLKFAKVLENIATELASANLKPVSLTAGLTGYGTPAAADLRHLAAETLRLDAASILFTDDISLAYLANFAPGEGHLVSAGTGSIGLHWSESALIRVGGRGILIDDAGSGSWIALRALDRIYRCLDHTGSFVDVEPLARHLLDAIGGADWQDVRSFVYAGDRGRIGTLATAVARAAAEGHAAAIAILEQAGTELALLAKALAARVGERPVGFIGGVLRLHPAILASIRASLGPELRLLEADASLAAARLQTRAGGGWRQILGA</sequence>
<reference evidence="3" key="1">
    <citation type="journal article" date="2019" name="Int. J. Syst. Evol. Microbiol.">
        <title>The Global Catalogue of Microorganisms (GCM) 10K type strain sequencing project: providing services to taxonomists for standard genome sequencing and annotation.</title>
        <authorList>
            <consortium name="The Broad Institute Genomics Platform"/>
            <consortium name="The Broad Institute Genome Sequencing Center for Infectious Disease"/>
            <person name="Wu L."/>
            <person name="Ma J."/>
        </authorList>
    </citation>
    <scope>NUCLEOTIDE SEQUENCE [LARGE SCALE GENOMIC DNA]</scope>
    <source>
        <strain evidence="3">CCM 7427</strain>
    </source>
</reference>
<protein>
    <submittedName>
        <fullName evidence="2">BadF/BadG/BcrA/BcrD ATPase family protein</fullName>
    </submittedName>
</protein>
<dbReference type="EMBL" id="JBHUNP010000001">
    <property type="protein sequence ID" value="MFD2649442.1"/>
    <property type="molecule type" value="Genomic_DNA"/>
</dbReference>
<dbReference type="Proteomes" id="UP001597521">
    <property type="component" value="Unassembled WGS sequence"/>
</dbReference>
<organism evidence="2 3">
    <name type="scientific">Devosia albogilva</name>
    <dbReference type="NCBI Taxonomy" id="429726"/>
    <lineage>
        <taxon>Bacteria</taxon>
        <taxon>Pseudomonadati</taxon>
        <taxon>Pseudomonadota</taxon>
        <taxon>Alphaproteobacteria</taxon>
        <taxon>Hyphomicrobiales</taxon>
        <taxon>Devosiaceae</taxon>
        <taxon>Devosia</taxon>
    </lineage>
</organism>
<dbReference type="InterPro" id="IPR043129">
    <property type="entry name" value="ATPase_NBD"/>
</dbReference>
<evidence type="ECO:0000259" key="1">
    <source>
        <dbReference type="Pfam" id="PF01869"/>
    </source>
</evidence>
<dbReference type="SUPFAM" id="SSF53067">
    <property type="entry name" value="Actin-like ATPase domain"/>
    <property type="match status" value="1"/>
</dbReference>
<dbReference type="RefSeq" id="WP_386834984.1">
    <property type="nucleotide sequence ID" value="NZ_JBHUNP010000001.1"/>
</dbReference>
<dbReference type="PANTHER" id="PTHR43190:SF3">
    <property type="entry name" value="N-ACETYL-D-GLUCOSAMINE KINASE"/>
    <property type="match status" value="1"/>
</dbReference>
<feature type="domain" description="ATPase BadF/BadG/BcrA/BcrD type" evidence="1">
    <location>
        <begin position="7"/>
        <end position="265"/>
    </location>
</feature>
<evidence type="ECO:0000313" key="3">
    <source>
        <dbReference type="Proteomes" id="UP001597521"/>
    </source>
</evidence>
<dbReference type="Pfam" id="PF01869">
    <property type="entry name" value="BcrAD_BadFG"/>
    <property type="match status" value="1"/>
</dbReference>
<name>A0ABW5QNX7_9HYPH</name>
<comment type="caution">
    <text evidence="2">The sequence shown here is derived from an EMBL/GenBank/DDBJ whole genome shotgun (WGS) entry which is preliminary data.</text>
</comment>
<accession>A0ABW5QNX7</accession>
<dbReference type="Gene3D" id="3.30.420.40">
    <property type="match status" value="2"/>
</dbReference>
<dbReference type="PANTHER" id="PTHR43190">
    <property type="entry name" value="N-ACETYL-D-GLUCOSAMINE KINASE"/>
    <property type="match status" value="1"/>
</dbReference>
<evidence type="ECO:0000313" key="2">
    <source>
        <dbReference type="EMBL" id="MFD2649442.1"/>
    </source>
</evidence>
<dbReference type="InterPro" id="IPR002731">
    <property type="entry name" value="ATPase_BadF"/>
</dbReference>
<keyword evidence="3" id="KW-1185">Reference proteome</keyword>
<gene>
    <name evidence="2" type="ORF">ACFSX5_16770</name>
</gene>
<dbReference type="InterPro" id="IPR052519">
    <property type="entry name" value="Euk-type_GlcNAc_Kinase"/>
</dbReference>
<proteinExistence type="predicted"/>